<protein>
    <submittedName>
        <fullName evidence="2">Uncharacterized protein</fullName>
    </submittedName>
</protein>
<dbReference type="AlphaFoldDB" id="A0AAN8QJE2"/>
<reference evidence="2 3" key="1">
    <citation type="submission" date="2021-04" db="EMBL/GenBank/DDBJ databases">
        <authorList>
            <person name="De Guttry C."/>
            <person name="Zahm M."/>
            <person name="Klopp C."/>
            <person name="Cabau C."/>
            <person name="Louis A."/>
            <person name="Berthelot C."/>
            <person name="Parey E."/>
            <person name="Roest Crollius H."/>
            <person name="Montfort J."/>
            <person name="Robinson-Rechavi M."/>
            <person name="Bucao C."/>
            <person name="Bouchez O."/>
            <person name="Gislard M."/>
            <person name="Lluch J."/>
            <person name="Milhes M."/>
            <person name="Lampietro C."/>
            <person name="Lopez Roques C."/>
            <person name="Donnadieu C."/>
            <person name="Braasch I."/>
            <person name="Desvignes T."/>
            <person name="Postlethwait J."/>
            <person name="Bobe J."/>
            <person name="Wedekind C."/>
            <person name="Guiguen Y."/>
        </authorList>
    </citation>
    <scope>NUCLEOTIDE SEQUENCE [LARGE SCALE GENOMIC DNA]</scope>
    <source>
        <strain evidence="2">Cs_M1</strain>
        <tissue evidence="2">Blood</tissue>
    </source>
</reference>
<gene>
    <name evidence="2" type="ORF">J4Q44_G00373610</name>
</gene>
<evidence type="ECO:0000256" key="1">
    <source>
        <dbReference type="SAM" id="MobiDB-lite"/>
    </source>
</evidence>
<name>A0AAN8QJE2_9TELE</name>
<proteinExistence type="predicted"/>
<dbReference type="Proteomes" id="UP001356427">
    <property type="component" value="Unassembled WGS sequence"/>
</dbReference>
<comment type="caution">
    <text evidence="2">The sequence shown here is derived from an EMBL/GenBank/DDBJ whole genome shotgun (WGS) entry which is preliminary data.</text>
</comment>
<organism evidence="2 3">
    <name type="scientific">Coregonus suidteri</name>
    <dbReference type="NCBI Taxonomy" id="861788"/>
    <lineage>
        <taxon>Eukaryota</taxon>
        <taxon>Metazoa</taxon>
        <taxon>Chordata</taxon>
        <taxon>Craniata</taxon>
        <taxon>Vertebrata</taxon>
        <taxon>Euteleostomi</taxon>
        <taxon>Actinopterygii</taxon>
        <taxon>Neopterygii</taxon>
        <taxon>Teleostei</taxon>
        <taxon>Protacanthopterygii</taxon>
        <taxon>Salmoniformes</taxon>
        <taxon>Salmonidae</taxon>
        <taxon>Coregoninae</taxon>
        <taxon>Coregonus</taxon>
    </lineage>
</organism>
<keyword evidence="3" id="KW-1185">Reference proteome</keyword>
<sequence>MTIPAVSKSDEGLYKCTNSEGESPESWMTVKTVTEKSPGDDPVYSAVKTSNTTVTLFIRTSSWVEKDALFSCGE</sequence>
<accession>A0AAN8QJE2</accession>
<dbReference type="EMBL" id="JAGTTL010000039">
    <property type="protein sequence ID" value="KAK6291577.1"/>
    <property type="molecule type" value="Genomic_DNA"/>
</dbReference>
<feature type="region of interest" description="Disordered" evidence="1">
    <location>
        <begin position="1"/>
        <end position="27"/>
    </location>
</feature>
<evidence type="ECO:0000313" key="2">
    <source>
        <dbReference type="EMBL" id="KAK6291577.1"/>
    </source>
</evidence>
<evidence type="ECO:0000313" key="3">
    <source>
        <dbReference type="Proteomes" id="UP001356427"/>
    </source>
</evidence>